<accession>A0ABV1CKX8</accession>
<dbReference type="NCBIfam" id="TIGR00613">
    <property type="entry name" value="reco"/>
    <property type="match status" value="1"/>
</dbReference>
<dbReference type="InterPro" id="IPR042242">
    <property type="entry name" value="RecO_C"/>
</dbReference>
<dbReference type="InterPro" id="IPR022572">
    <property type="entry name" value="DNA_rep/recomb_RecO_N"/>
</dbReference>
<dbReference type="Pfam" id="PF11967">
    <property type="entry name" value="RecO_N"/>
    <property type="match status" value="1"/>
</dbReference>
<dbReference type="PANTHER" id="PTHR33991:SF1">
    <property type="entry name" value="DNA REPAIR PROTEIN RECO"/>
    <property type="match status" value="1"/>
</dbReference>
<evidence type="ECO:0000259" key="8">
    <source>
        <dbReference type="Pfam" id="PF11967"/>
    </source>
</evidence>
<dbReference type="InterPro" id="IPR037278">
    <property type="entry name" value="ARFGAP/RecO"/>
</dbReference>
<dbReference type="InterPro" id="IPR012340">
    <property type="entry name" value="NA-bd_OB-fold"/>
</dbReference>
<evidence type="ECO:0000256" key="6">
    <source>
        <dbReference type="ARBA" id="ARBA00033409"/>
    </source>
</evidence>
<comment type="function">
    <text evidence="7">Involved in DNA repair and RecF pathway recombination.</text>
</comment>
<sequence length="255" mass="28970">MSDLITVQGVVLSAQPVGEYDKRIVLLTRERGKISAFAKGARRQNSPFMAAANPFVFGNFTLFEGRSSYNLNQVTVTHHFVELASRQPGIYYGYYFLELADYFGREGTDEKNMMNLLYLTVKALLNPELDDRLVRCVFELRTMAEQGLMPELFHCVNCAEELAGKEKLFFSLAAHGILDEDCLRRADAAEARSASRISQAALYTMQYIVSSPMTKLYSFTVTEEVLRELERHIRAYVAANTDKKFKSLQILEVMI</sequence>
<dbReference type="HAMAP" id="MF_00201">
    <property type="entry name" value="RecO"/>
    <property type="match status" value="1"/>
</dbReference>
<name>A0ABV1CKX8_9FIRM</name>
<organism evidence="9 10">
    <name type="scientific">Blautia acetigignens</name>
    <dbReference type="NCBI Taxonomy" id="2981783"/>
    <lineage>
        <taxon>Bacteria</taxon>
        <taxon>Bacillati</taxon>
        <taxon>Bacillota</taxon>
        <taxon>Clostridia</taxon>
        <taxon>Lachnospirales</taxon>
        <taxon>Lachnospiraceae</taxon>
        <taxon>Blautia</taxon>
    </lineage>
</organism>
<keyword evidence="3 7" id="KW-0227">DNA damage</keyword>
<dbReference type="EMBL" id="JBBNFW010000157">
    <property type="protein sequence ID" value="MEQ2413045.1"/>
    <property type="molecule type" value="Genomic_DNA"/>
</dbReference>
<proteinExistence type="inferred from homology"/>
<evidence type="ECO:0000313" key="10">
    <source>
        <dbReference type="Proteomes" id="UP001470752"/>
    </source>
</evidence>
<dbReference type="Gene3D" id="2.40.50.140">
    <property type="entry name" value="Nucleic acid-binding proteins"/>
    <property type="match status" value="1"/>
</dbReference>
<feature type="domain" description="DNA replication/recombination mediator RecO N-terminal" evidence="8">
    <location>
        <begin position="1"/>
        <end position="79"/>
    </location>
</feature>
<comment type="similarity">
    <text evidence="1 7">Belongs to the RecO family.</text>
</comment>
<evidence type="ECO:0000256" key="4">
    <source>
        <dbReference type="ARBA" id="ARBA00023172"/>
    </source>
</evidence>
<dbReference type="Gene3D" id="1.20.1440.120">
    <property type="entry name" value="Recombination protein O, C-terminal domain"/>
    <property type="match status" value="1"/>
</dbReference>
<reference evidence="9 10" key="1">
    <citation type="submission" date="2024-04" db="EMBL/GenBank/DDBJ databases">
        <title>Human intestinal bacterial collection.</title>
        <authorList>
            <person name="Pauvert C."/>
            <person name="Hitch T.C.A."/>
            <person name="Clavel T."/>
        </authorList>
    </citation>
    <scope>NUCLEOTIDE SEQUENCE [LARGE SCALE GENOMIC DNA]</scope>
    <source>
        <strain evidence="9 10">CLA-AA-H161</strain>
    </source>
</reference>
<evidence type="ECO:0000256" key="2">
    <source>
        <dbReference type="ARBA" id="ARBA00021310"/>
    </source>
</evidence>
<keyword evidence="10" id="KW-1185">Reference proteome</keyword>
<dbReference type="RefSeq" id="WP_195587724.1">
    <property type="nucleotide sequence ID" value="NZ_JAOQJM010000012.1"/>
</dbReference>
<dbReference type="PANTHER" id="PTHR33991">
    <property type="entry name" value="DNA REPAIR PROTEIN RECO"/>
    <property type="match status" value="1"/>
</dbReference>
<dbReference type="SUPFAM" id="SSF50249">
    <property type="entry name" value="Nucleic acid-binding proteins"/>
    <property type="match status" value="1"/>
</dbReference>
<gene>
    <name evidence="7 9" type="primary">recO</name>
    <name evidence="9" type="ORF">AAAX94_08415</name>
</gene>
<evidence type="ECO:0000256" key="1">
    <source>
        <dbReference type="ARBA" id="ARBA00007452"/>
    </source>
</evidence>
<protein>
    <recommendedName>
        <fullName evidence="2 7">DNA repair protein RecO</fullName>
    </recommendedName>
    <alternativeName>
        <fullName evidence="6 7">Recombination protein O</fullName>
    </alternativeName>
</protein>
<evidence type="ECO:0000256" key="3">
    <source>
        <dbReference type="ARBA" id="ARBA00022763"/>
    </source>
</evidence>
<evidence type="ECO:0000313" key="9">
    <source>
        <dbReference type="EMBL" id="MEQ2413045.1"/>
    </source>
</evidence>
<keyword evidence="4 7" id="KW-0233">DNA recombination</keyword>
<dbReference type="InterPro" id="IPR003717">
    <property type="entry name" value="RecO"/>
</dbReference>
<evidence type="ECO:0000256" key="7">
    <source>
        <dbReference type="HAMAP-Rule" id="MF_00201"/>
    </source>
</evidence>
<dbReference type="SUPFAM" id="SSF57863">
    <property type="entry name" value="ArfGap/RecO-like zinc finger"/>
    <property type="match status" value="1"/>
</dbReference>
<comment type="caution">
    <text evidence="9">The sequence shown here is derived from an EMBL/GenBank/DDBJ whole genome shotgun (WGS) entry which is preliminary data.</text>
</comment>
<dbReference type="Proteomes" id="UP001470752">
    <property type="component" value="Unassembled WGS sequence"/>
</dbReference>
<dbReference type="Pfam" id="PF02565">
    <property type="entry name" value="RecO_C"/>
    <property type="match status" value="1"/>
</dbReference>
<evidence type="ECO:0000256" key="5">
    <source>
        <dbReference type="ARBA" id="ARBA00023204"/>
    </source>
</evidence>
<keyword evidence="5 7" id="KW-0234">DNA repair</keyword>